<keyword evidence="1" id="KW-0732">Signal</keyword>
<accession>A0A285QHC1</accession>
<evidence type="ECO:0000256" key="1">
    <source>
        <dbReference type="ARBA" id="ARBA00022729"/>
    </source>
</evidence>
<name>A0A285QHC1_9SPHN</name>
<evidence type="ECO:0000256" key="2">
    <source>
        <dbReference type="ARBA" id="ARBA00022801"/>
    </source>
</evidence>
<dbReference type="Proteomes" id="UP000219494">
    <property type="component" value="Unassembled WGS sequence"/>
</dbReference>
<dbReference type="InterPro" id="IPR050955">
    <property type="entry name" value="Plant_Biomass_Hydrol_Est"/>
</dbReference>
<dbReference type="Gene3D" id="3.40.50.1820">
    <property type="entry name" value="alpha/beta hydrolase"/>
    <property type="match status" value="1"/>
</dbReference>
<evidence type="ECO:0000313" key="4">
    <source>
        <dbReference type="EMBL" id="SOB79472.1"/>
    </source>
</evidence>
<keyword evidence="2" id="KW-0378">Hydrolase</keyword>
<reference evidence="4 5" key="1">
    <citation type="submission" date="2017-07" db="EMBL/GenBank/DDBJ databases">
        <authorList>
            <person name="Sun Z.S."/>
            <person name="Albrecht U."/>
            <person name="Echele G."/>
            <person name="Lee C.C."/>
        </authorList>
    </citation>
    <scope>NUCLEOTIDE SEQUENCE [LARGE SCALE GENOMIC DNA]</scope>
    <source>
        <strain evidence="4 5">CGMCC 1.12672</strain>
    </source>
</reference>
<organism evidence="4 5">
    <name type="scientific">Sphingomonas guangdongensis</name>
    <dbReference type="NCBI Taxonomy" id="1141890"/>
    <lineage>
        <taxon>Bacteria</taxon>
        <taxon>Pseudomonadati</taxon>
        <taxon>Pseudomonadota</taxon>
        <taxon>Alphaproteobacteria</taxon>
        <taxon>Sphingomonadales</taxon>
        <taxon>Sphingomonadaceae</taxon>
        <taxon>Sphingomonas</taxon>
    </lineage>
</organism>
<dbReference type="PANTHER" id="PTHR43037">
    <property type="entry name" value="UNNAMED PRODUCT-RELATED"/>
    <property type="match status" value="1"/>
</dbReference>
<dbReference type="AlphaFoldDB" id="A0A285QHC1"/>
<dbReference type="NCBIfam" id="TIGR01840">
    <property type="entry name" value="esterase_phb"/>
    <property type="match status" value="1"/>
</dbReference>
<dbReference type="OrthoDB" id="9767239at2"/>
<gene>
    <name evidence="4" type="ORF">SAMN06297144_0569</name>
</gene>
<feature type="region of interest" description="Disordered" evidence="3">
    <location>
        <begin position="52"/>
        <end position="71"/>
    </location>
</feature>
<dbReference type="Pfam" id="PF10503">
    <property type="entry name" value="Esterase_PHB"/>
    <property type="match status" value="1"/>
</dbReference>
<keyword evidence="5" id="KW-1185">Reference proteome</keyword>
<dbReference type="EMBL" id="OBMI01000001">
    <property type="protein sequence ID" value="SOB79472.1"/>
    <property type="molecule type" value="Genomic_DNA"/>
</dbReference>
<evidence type="ECO:0000313" key="5">
    <source>
        <dbReference type="Proteomes" id="UP000219494"/>
    </source>
</evidence>
<dbReference type="InterPro" id="IPR010126">
    <property type="entry name" value="Esterase_phb"/>
</dbReference>
<proteinExistence type="predicted"/>
<dbReference type="SUPFAM" id="SSF53474">
    <property type="entry name" value="alpha/beta-Hydrolases"/>
    <property type="match status" value="1"/>
</dbReference>
<dbReference type="GO" id="GO:0016787">
    <property type="term" value="F:hydrolase activity"/>
    <property type="evidence" value="ECO:0007669"/>
    <property type="project" value="UniProtKB-KW"/>
</dbReference>
<dbReference type="PANTHER" id="PTHR43037:SF1">
    <property type="entry name" value="BLL1128 PROTEIN"/>
    <property type="match status" value="1"/>
</dbReference>
<evidence type="ECO:0000256" key="3">
    <source>
        <dbReference type="SAM" id="MobiDB-lite"/>
    </source>
</evidence>
<dbReference type="GO" id="GO:0005576">
    <property type="term" value="C:extracellular region"/>
    <property type="evidence" value="ECO:0007669"/>
    <property type="project" value="InterPro"/>
</dbReference>
<dbReference type="InterPro" id="IPR029058">
    <property type="entry name" value="AB_hydrolase_fold"/>
</dbReference>
<sequence>MSLQTSMIEALRLTRSGDLSGATALLRTTLAGQGGSSPTMEYQGEVIDLTPEQPTPRVGREQSRSGDFIGRSHSGSVGTIEYMLYRPAATAPNMPLVVMLHGCTQTPEDCARGTGMNELAEELGFLVAYPRQTQAANQQRCWNWFRPGDQARGRGEPALIAGIVRDVIAAERIDAERVYVAGLSAGGAAAAIMADAYPDLFAAVGVHSGLACGAARDLPSALTAMNRGAAHQSSAPNGRKRFVPVITFHGDRDRTVIEANAREIVHAASRAAGVTITVVSETGSSGGRRFTRALSQDAAGRVLIEQWTIAGGGHAWSGGNPAGSHADAAGPDASRAMLSFFERHRLSGAQ</sequence>
<protein>
    <submittedName>
        <fullName evidence="4">Esterase, PHB depolymerase family</fullName>
    </submittedName>
</protein>